<dbReference type="EMBL" id="KQ964807">
    <property type="protein sequence ID" value="KXN65847.1"/>
    <property type="molecule type" value="Genomic_DNA"/>
</dbReference>
<gene>
    <name evidence="2" type="ORF">CONCODRAFT_12449</name>
</gene>
<dbReference type="AlphaFoldDB" id="A0A137NST8"/>
<accession>A0A137NST8</accession>
<evidence type="ECO:0000313" key="3">
    <source>
        <dbReference type="Proteomes" id="UP000070444"/>
    </source>
</evidence>
<dbReference type="Gene3D" id="3.40.50.1820">
    <property type="entry name" value="alpha/beta hydrolase"/>
    <property type="match status" value="1"/>
</dbReference>
<dbReference type="OrthoDB" id="426718at2759"/>
<proteinExistence type="predicted"/>
<dbReference type="InterPro" id="IPR002921">
    <property type="entry name" value="Fungal_lipase-type"/>
</dbReference>
<dbReference type="Proteomes" id="UP000070444">
    <property type="component" value="Unassembled WGS sequence"/>
</dbReference>
<protein>
    <recommendedName>
        <fullName evidence="1">Fungal lipase-type domain-containing protein</fullName>
    </recommendedName>
</protein>
<sequence>ENTKYFRRSFSSRGLLEVYESLASEVNEYVLEMLSDPNLGGVVSTIHAVDMASMFKKKGFETKFFSYHSPRPGNNGFREHVINQNFTIARFTNKSDFVSQLAPRQLNFTHIPGEFHSDSNNPISKDFH</sequence>
<feature type="domain" description="Fungal lipase-type" evidence="1">
    <location>
        <begin position="39"/>
        <end position="104"/>
    </location>
</feature>
<dbReference type="CDD" id="cd00741">
    <property type="entry name" value="Lipase"/>
    <property type="match status" value="1"/>
</dbReference>
<feature type="non-terminal residue" evidence="2">
    <location>
        <position position="1"/>
    </location>
</feature>
<evidence type="ECO:0000313" key="2">
    <source>
        <dbReference type="EMBL" id="KXN65847.1"/>
    </source>
</evidence>
<dbReference type="Pfam" id="PF01764">
    <property type="entry name" value="Lipase_3"/>
    <property type="match status" value="1"/>
</dbReference>
<name>A0A137NST8_CONC2</name>
<reference evidence="2 3" key="1">
    <citation type="journal article" date="2015" name="Genome Biol. Evol.">
        <title>Phylogenomic analyses indicate that early fungi evolved digesting cell walls of algal ancestors of land plants.</title>
        <authorList>
            <person name="Chang Y."/>
            <person name="Wang S."/>
            <person name="Sekimoto S."/>
            <person name="Aerts A.L."/>
            <person name="Choi C."/>
            <person name="Clum A."/>
            <person name="LaButti K.M."/>
            <person name="Lindquist E.A."/>
            <person name="Yee Ngan C."/>
            <person name="Ohm R.A."/>
            <person name="Salamov A.A."/>
            <person name="Grigoriev I.V."/>
            <person name="Spatafora J.W."/>
            <person name="Berbee M.L."/>
        </authorList>
    </citation>
    <scope>NUCLEOTIDE SEQUENCE [LARGE SCALE GENOMIC DNA]</scope>
    <source>
        <strain evidence="2 3">NRRL 28638</strain>
    </source>
</reference>
<dbReference type="SUPFAM" id="SSF53474">
    <property type="entry name" value="alpha/beta-Hydrolases"/>
    <property type="match status" value="1"/>
</dbReference>
<dbReference type="GO" id="GO:0006629">
    <property type="term" value="P:lipid metabolic process"/>
    <property type="evidence" value="ECO:0007669"/>
    <property type="project" value="InterPro"/>
</dbReference>
<evidence type="ECO:0000259" key="1">
    <source>
        <dbReference type="Pfam" id="PF01764"/>
    </source>
</evidence>
<organism evidence="2 3">
    <name type="scientific">Conidiobolus coronatus (strain ATCC 28846 / CBS 209.66 / NRRL 28638)</name>
    <name type="common">Delacroixia coronata</name>
    <dbReference type="NCBI Taxonomy" id="796925"/>
    <lineage>
        <taxon>Eukaryota</taxon>
        <taxon>Fungi</taxon>
        <taxon>Fungi incertae sedis</taxon>
        <taxon>Zoopagomycota</taxon>
        <taxon>Entomophthoromycotina</taxon>
        <taxon>Entomophthoromycetes</taxon>
        <taxon>Entomophthorales</taxon>
        <taxon>Ancylistaceae</taxon>
        <taxon>Conidiobolus</taxon>
    </lineage>
</organism>
<dbReference type="InterPro" id="IPR029058">
    <property type="entry name" value="AB_hydrolase_fold"/>
</dbReference>
<keyword evidence="3" id="KW-1185">Reference proteome</keyword>